<feature type="non-terminal residue" evidence="2">
    <location>
        <position position="1"/>
    </location>
</feature>
<evidence type="ECO:0000256" key="1">
    <source>
        <dbReference type="SAM" id="SignalP"/>
    </source>
</evidence>
<keyword evidence="1" id="KW-0732">Signal</keyword>
<dbReference type="AlphaFoldDB" id="A0A392Q394"/>
<dbReference type="EMBL" id="LXQA010112180">
    <property type="protein sequence ID" value="MCI18873.1"/>
    <property type="molecule type" value="Genomic_DNA"/>
</dbReference>
<feature type="chain" id="PRO_5017223417" evidence="1">
    <location>
        <begin position="25"/>
        <end position="63"/>
    </location>
</feature>
<keyword evidence="3" id="KW-1185">Reference proteome</keyword>
<proteinExistence type="predicted"/>
<comment type="caution">
    <text evidence="2">The sequence shown here is derived from an EMBL/GenBank/DDBJ whole genome shotgun (WGS) entry which is preliminary data.</text>
</comment>
<organism evidence="2 3">
    <name type="scientific">Trifolium medium</name>
    <dbReference type="NCBI Taxonomy" id="97028"/>
    <lineage>
        <taxon>Eukaryota</taxon>
        <taxon>Viridiplantae</taxon>
        <taxon>Streptophyta</taxon>
        <taxon>Embryophyta</taxon>
        <taxon>Tracheophyta</taxon>
        <taxon>Spermatophyta</taxon>
        <taxon>Magnoliopsida</taxon>
        <taxon>eudicotyledons</taxon>
        <taxon>Gunneridae</taxon>
        <taxon>Pentapetalae</taxon>
        <taxon>rosids</taxon>
        <taxon>fabids</taxon>
        <taxon>Fabales</taxon>
        <taxon>Fabaceae</taxon>
        <taxon>Papilionoideae</taxon>
        <taxon>50 kb inversion clade</taxon>
        <taxon>NPAAA clade</taxon>
        <taxon>Hologalegina</taxon>
        <taxon>IRL clade</taxon>
        <taxon>Trifolieae</taxon>
        <taxon>Trifolium</taxon>
    </lineage>
</organism>
<evidence type="ECO:0000313" key="2">
    <source>
        <dbReference type="EMBL" id="MCI18873.1"/>
    </source>
</evidence>
<protein>
    <submittedName>
        <fullName evidence="2">Uncharacterized protein</fullName>
    </submittedName>
</protein>
<sequence length="63" mass="6482">DGVALQATLLVLVVLQAILPVEEATVVHLILQIAVGVALTHLNTGEEGPTLLTTGEGGHTHHT</sequence>
<reference evidence="2 3" key="1">
    <citation type="journal article" date="2018" name="Front. Plant Sci.">
        <title>Red Clover (Trifolium pratense) and Zigzag Clover (T. medium) - A Picture of Genomic Similarities and Differences.</title>
        <authorList>
            <person name="Dluhosova J."/>
            <person name="Istvanek J."/>
            <person name="Nedelnik J."/>
            <person name="Repkova J."/>
        </authorList>
    </citation>
    <scope>NUCLEOTIDE SEQUENCE [LARGE SCALE GENOMIC DNA]</scope>
    <source>
        <strain evidence="3">cv. 10/8</strain>
        <tissue evidence="2">Leaf</tissue>
    </source>
</reference>
<name>A0A392Q394_9FABA</name>
<accession>A0A392Q394</accession>
<evidence type="ECO:0000313" key="3">
    <source>
        <dbReference type="Proteomes" id="UP000265520"/>
    </source>
</evidence>
<feature type="signal peptide" evidence="1">
    <location>
        <begin position="1"/>
        <end position="24"/>
    </location>
</feature>
<dbReference type="Proteomes" id="UP000265520">
    <property type="component" value="Unassembled WGS sequence"/>
</dbReference>
<feature type="non-terminal residue" evidence="2">
    <location>
        <position position="63"/>
    </location>
</feature>